<dbReference type="InterPro" id="IPR052350">
    <property type="entry name" value="Metallo-dep_Lactonases"/>
</dbReference>
<dbReference type="Gene3D" id="3.20.20.140">
    <property type="entry name" value="Metal-dependent hydrolases"/>
    <property type="match status" value="1"/>
</dbReference>
<name>A0AAU8J1S2_9ACTN</name>
<reference evidence="3" key="1">
    <citation type="submission" date="2024-06" db="EMBL/GenBank/DDBJ databases">
        <title>Streptomyces sp. strain HUAS MG91 genome sequences.</title>
        <authorList>
            <person name="Mo P."/>
        </authorList>
    </citation>
    <scope>NUCLEOTIDE SEQUENCE</scope>
    <source>
        <strain evidence="3">HUAS MG91</strain>
    </source>
</reference>
<comment type="similarity">
    <text evidence="1">Belongs to the metallo-dependent hydrolases superfamily.</text>
</comment>
<protein>
    <submittedName>
        <fullName evidence="3">Amidohydrolase family protein</fullName>
    </submittedName>
</protein>
<dbReference type="Pfam" id="PF04909">
    <property type="entry name" value="Amidohydro_2"/>
    <property type="match status" value="1"/>
</dbReference>
<proteinExistence type="inferred from homology"/>
<evidence type="ECO:0000259" key="2">
    <source>
        <dbReference type="Pfam" id="PF04909"/>
    </source>
</evidence>
<sequence>MIDCHAHLWDPERGFGWIRPDSPHHRAYDETDLARSGADVDELTGAVLVEAARGDTGETGALRALRLRRPDLVAGYVGNLHVHGEEGPGRFRELLREWGDTGPNGMRMGGTSLPDTPASARALLPVLDASGLVLELNLHHGALAAAADLADRHPGLTLVVDHLGNPPNLATGDPGEWYRGLEAAMAAPNVLVKISGLLTQQHGVPPERVAGLVRHVVDALGPDRCLVGSDWPICLPRGTRADSLALSRAGLDRLTPEERGRVLRDNAVRAYRLRC</sequence>
<dbReference type="InterPro" id="IPR032466">
    <property type="entry name" value="Metal_Hydrolase"/>
</dbReference>
<dbReference type="PANTHER" id="PTHR43569:SF2">
    <property type="entry name" value="AMIDOHYDROLASE-RELATED DOMAIN-CONTAINING PROTEIN"/>
    <property type="match status" value="1"/>
</dbReference>
<dbReference type="AlphaFoldDB" id="A0AAU8J1S2"/>
<dbReference type="RefSeq" id="WP_353945476.1">
    <property type="nucleotide sequence ID" value="NZ_CP159534.1"/>
</dbReference>
<dbReference type="PANTHER" id="PTHR43569">
    <property type="entry name" value="AMIDOHYDROLASE"/>
    <property type="match status" value="1"/>
</dbReference>
<evidence type="ECO:0000256" key="1">
    <source>
        <dbReference type="ARBA" id="ARBA00038310"/>
    </source>
</evidence>
<dbReference type="KEGG" id="stac:ABII15_30475"/>
<accession>A0AAU8J1S2</accession>
<feature type="domain" description="Amidohydrolase-related" evidence="2">
    <location>
        <begin position="2"/>
        <end position="273"/>
    </location>
</feature>
<dbReference type="SUPFAM" id="SSF51556">
    <property type="entry name" value="Metallo-dependent hydrolases"/>
    <property type="match status" value="1"/>
</dbReference>
<dbReference type="InterPro" id="IPR006680">
    <property type="entry name" value="Amidohydro-rel"/>
</dbReference>
<dbReference type="GO" id="GO:0016787">
    <property type="term" value="F:hydrolase activity"/>
    <property type="evidence" value="ECO:0007669"/>
    <property type="project" value="InterPro"/>
</dbReference>
<gene>
    <name evidence="3" type="ORF">ABII15_30475</name>
</gene>
<organism evidence="3">
    <name type="scientific">Streptomyces tabacisoli</name>
    <dbReference type="NCBI Taxonomy" id="3156398"/>
    <lineage>
        <taxon>Bacteria</taxon>
        <taxon>Bacillati</taxon>
        <taxon>Actinomycetota</taxon>
        <taxon>Actinomycetes</taxon>
        <taxon>Kitasatosporales</taxon>
        <taxon>Streptomycetaceae</taxon>
        <taxon>Streptomyces</taxon>
    </lineage>
</organism>
<evidence type="ECO:0000313" key="3">
    <source>
        <dbReference type="EMBL" id="XCJ74028.1"/>
    </source>
</evidence>
<dbReference type="EMBL" id="CP159534">
    <property type="protein sequence ID" value="XCJ74028.1"/>
    <property type="molecule type" value="Genomic_DNA"/>
</dbReference>